<keyword evidence="3" id="KW-1185">Reference proteome</keyword>
<feature type="compositionally biased region" description="Basic and acidic residues" evidence="1">
    <location>
        <begin position="33"/>
        <end position="55"/>
    </location>
</feature>
<sequence>MKVSALQDLLTVVQEKCLWQAAASVFPSPLPTPDDKSNHNRTQDHESDLKRHHLVPDADLHLSSLSQRKRNRLLRDVTAVLKPRSRTGSLAPGLVSLEFPGTRQEERGQRRHSGPGRPLHGRQPSDGLVTCPGEPSSKNRNNLGKGSNC</sequence>
<dbReference type="EMBL" id="PZQS01000003">
    <property type="protein sequence ID" value="PVD35002.1"/>
    <property type="molecule type" value="Genomic_DNA"/>
</dbReference>
<gene>
    <name evidence="2" type="ORF">C0Q70_06283</name>
</gene>
<name>A0A2T7PNM0_POMCA</name>
<protein>
    <submittedName>
        <fullName evidence="2">Uncharacterized protein</fullName>
    </submittedName>
</protein>
<dbReference type="AlphaFoldDB" id="A0A2T7PNM0"/>
<feature type="region of interest" description="Disordered" evidence="1">
    <location>
        <begin position="26"/>
        <end position="55"/>
    </location>
</feature>
<feature type="compositionally biased region" description="Polar residues" evidence="1">
    <location>
        <begin position="136"/>
        <end position="149"/>
    </location>
</feature>
<reference evidence="2 3" key="1">
    <citation type="submission" date="2018-04" db="EMBL/GenBank/DDBJ databases">
        <title>The genome of golden apple snail Pomacea canaliculata provides insight into stress tolerance and invasive adaptation.</title>
        <authorList>
            <person name="Liu C."/>
            <person name="Liu B."/>
            <person name="Ren Y."/>
            <person name="Zhang Y."/>
            <person name="Wang H."/>
            <person name="Li S."/>
            <person name="Jiang F."/>
            <person name="Yin L."/>
            <person name="Zhang G."/>
            <person name="Qian W."/>
            <person name="Fan W."/>
        </authorList>
    </citation>
    <scope>NUCLEOTIDE SEQUENCE [LARGE SCALE GENOMIC DNA]</scope>
    <source>
        <strain evidence="2">SZHN2017</strain>
        <tissue evidence="2">Muscle</tissue>
    </source>
</reference>
<comment type="caution">
    <text evidence="2">The sequence shown here is derived from an EMBL/GenBank/DDBJ whole genome shotgun (WGS) entry which is preliminary data.</text>
</comment>
<evidence type="ECO:0000256" key="1">
    <source>
        <dbReference type="SAM" id="MobiDB-lite"/>
    </source>
</evidence>
<accession>A0A2T7PNM0</accession>
<feature type="region of interest" description="Disordered" evidence="1">
    <location>
        <begin position="81"/>
        <end position="149"/>
    </location>
</feature>
<evidence type="ECO:0000313" key="2">
    <source>
        <dbReference type="EMBL" id="PVD35002.1"/>
    </source>
</evidence>
<organism evidence="2 3">
    <name type="scientific">Pomacea canaliculata</name>
    <name type="common">Golden apple snail</name>
    <dbReference type="NCBI Taxonomy" id="400727"/>
    <lineage>
        <taxon>Eukaryota</taxon>
        <taxon>Metazoa</taxon>
        <taxon>Spiralia</taxon>
        <taxon>Lophotrochozoa</taxon>
        <taxon>Mollusca</taxon>
        <taxon>Gastropoda</taxon>
        <taxon>Caenogastropoda</taxon>
        <taxon>Architaenioglossa</taxon>
        <taxon>Ampullarioidea</taxon>
        <taxon>Ampullariidae</taxon>
        <taxon>Pomacea</taxon>
    </lineage>
</organism>
<dbReference type="Proteomes" id="UP000245119">
    <property type="component" value="Linkage Group LG3"/>
</dbReference>
<proteinExistence type="predicted"/>
<evidence type="ECO:0000313" key="3">
    <source>
        <dbReference type="Proteomes" id="UP000245119"/>
    </source>
</evidence>